<dbReference type="EMBL" id="REFR01000011">
    <property type="protein sequence ID" value="RMB07867.1"/>
    <property type="molecule type" value="Genomic_DNA"/>
</dbReference>
<evidence type="ECO:0000313" key="2">
    <source>
        <dbReference type="Proteomes" id="UP000271227"/>
    </source>
</evidence>
<keyword evidence="2" id="KW-1185">Reference proteome</keyword>
<reference evidence="1 2" key="1">
    <citation type="submission" date="2018-10" db="EMBL/GenBank/DDBJ databases">
        <title>Genomic Encyclopedia of Archaeal and Bacterial Type Strains, Phase II (KMG-II): from individual species to whole genera.</title>
        <authorList>
            <person name="Goeker M."/>
        </authorList>
    </citation>
    <scope>NUCLEOTIDE SEQUENCE [LARGE SCALE GENOMIC DNA]</scope>
    <source>
        <strain evidence="1 2">DSM 25217</strain>
    </source>
</reference>
<gene>
    <name evidence="1" type="ORF">BXY39_1960</name>
</gene>
<sequence length="56" mass="6307">MAFPLQDEVLPMPMAGFKYRKVRGVFRKANVFRDNGAAMVLNGESGNINQAKEYKT</sequence>
<dbReference type="Proteomes" id="UP000271227">
    <property type="component" value="Unassembled WGS sequence"/>
</dbReference>
<organism evidence="1 2">
    <name type="scientific">Eilatimonas milleporae</name>
    <dbReference type="NCBI Taxonomy" id="911205"/>
    <lineage>
        <taxon>Bacteria</taxon>
        <taxon>Pseudomonadati</taxon>
        <taxon>Pseudomonadota</taxon>
        <taxon>Alphaproteobacteria</taxon>
        <taxon>Kordiimonadales</taxon>
        <taxon>Kordiimonadaceae</taxon>
        <taxon>Eilatimonas</taxon>
    </lineage>
</organism>
<dbReference type="AlphaFoldDB" id="A0A3M0CGB8"/>
<name>A0A3M0CGB8_9PROT</name>
<proteinExistence type="predicted"/>
<comment type="caution">
    <text evidence="1">The sequence shown here is derived from an EMBL/GenBank/DDBJ whole genome shotgun (WGS) entry which is preliminary data.</text>
</comment>
<protein>
    <submittedName>
        <fullName evidence="1">Uncharacterized protein</fullName>
    </submittedName>
</protein>
<accession>A0A3M0CGB8</accession>
<evidence type="ECO:0000313" key="1">
    <source>
        <dbReference type="EMBL" id="RMB07867.1"/>
    </source>
</evidence>
<dbReference type="InParanoid" id="A0A3M0CGB8"/>